<evidence type="ECO:0000256" key="1">
    <source>
        <dbReference type="SAM" id="MobiDB-lite"/>
    </source>
</evidence>
<evidence type="ECO:0000313" key="3">
    <source>
        <dbReference type="Proteomes" id="UP001500936"/>
    </source>
</evidence>
<gene>
    <name evidence="2" type="ORF">GCM10023187_22720</name>
</gene>
<feature type="region of interest" description="Disordered" evidence="1">
    <location>
        <begin position="1"/>
        <end position="79"/>
    </location>
</feature>
<evidence type="ECO:0000313" key="2">
    <source>
        <dbReference type="EMBL" id="GAA4404883.1"/>
    </source>
</evidence>
<proteinExistence type="predicted"/>
<comment type="caution">
    <text evidence="2">The sequence shown here is derived from an EMBL/GenBank/DDBJ whole genome shotgun (WGS) entry which is preliminary data.</text>
</comment>
<protein>
    <submittedName>
        <fullName evidence="2">Uncharacterized protein</fullName>
    </submittedName>
</protein>
<keyword evidence="3" id="KW-1185">Reference proteome</keyword>
<name>A0ABP8KEB9_9BACT</name>
<dbReference type="Proteomes" id="UP001500936">
    <property type="component" value="Unassembled WGS sequence"/>
</dbReference>
<organism evidence="2 3">
    <name type="scientific">Nibrella viscosa</name>
    <dbReference type="NCBI Taxonomy" id="1084524"/>
    <lineage>
        <taxon>Bacteria</taxon>
        <taxon>Pseudomonadati</taxon>
        <taxon>Bacteroidota</taxon>
        <taxon>Cytophagia</taxon>
        <taxon>Cytophagales</taxon>
        <taxon>Spirosomataceae</taxon>
        <taxon>Nibrella</taxon>
    </lineage>
</organism>
<sequence length="172" mass="19274">MGCDSAAQREASVARPKQEAKAALKPATKEITPAGKRKPIAARQDTVRQELQPAEESLVNVQEQPADEPQESAIGWDNEREELRKNIKAEIEAIETKIDDIKGEIDGAGPDVRTRCQRAISELRYERAKLSTQLKVLGVARKDNWEKVRNRINNAIQATDERVTHVSEQIAR</sequence>
<accession>A0ABP8KEB9</accession>
<dbReference type="RefSeq" id="WP_345267080.1">
    <property type="nucleotide sequence ID" value="NZ_BAABHB010000003.1"/>
</dbReference>
<dbReference type="EMBL" id="BAABHB010000003">
    <property type="protein sequence ID" value="GAA4404883.1"/>
    <property type="molecule type" value="Genomic_DNA"/>
</dbReference>
<reference evidence="3" key="1">
    <citation type="journal article" date="2019" name="Int. J. Syst. Evol. Microbiol.">
        <title>The Global Catalogue of Microorganisms (GCM) 10K type strain sequencing project: providing services to taxonomists for standard genome sequencing and annotation.</title>
        <authorList>
            <consortium name="The Broad Institute Genomics Platform"/>
            <consortium name="The Broad Institute Genome Sequencing Center for Infectious Disease"/>
            <person name="Wu L."/>
            <person name="Ma J."/>
        </authorList>
    </citation>
    <scope>NUCLEOTIDE SEQUENCE [LARGE SCALE GENOMIC DNA]</scope>
    <source>
        <strain evidence="3">JCM 17925</strain>
    </source>
</reference>